<evidence type="ECO:0000313" key="2">
    <source>
        <dbReference type="Proteomes" id="UP000320095"/>
    </source>
</evidence>
<dbReference type="EMBL" id="RCZG01000016">
    <property type="protein sequence ID" value="TPG29560.1"/>
    <property type="molecule type" value="Genomic_DNA"/>
</dbReference>
<protein>
    <submittedName>
        <fullName evidence="1">Uncharacterized protein</fullName>
    </submittedName>
</protein>
<name>A0A502DZI0_9MYCO</name>
<dbReference type="Proteomes" id="UP000320095">
    <property type="component" value="Unassembled WGS sequence"/>
</dbReference>
<evidence type="ECO:0000313" key="1">
    <source>
        <dbReference type="EMBL" id="TPG29560.1"/>
    </source>
</evidence>
<reference evidence="1 2" key="1">
    <citation type="journal article" date="2019" name="Environ. Microbiol.">
        <title>Species interactions and distinct microbial communities in high Arctic permafrost affected cryosols are associated with the CH4 and CO2 gas fluxes.</title>
        <authorList>
            <person name="Altshuler I."/>
            <person name="Hamel J."/>
            <person name="Turney S."/>
            <person name="Magnuson E."/>
            <person name="Levesque R."/>
            <person name="Greer C."/>
            <person name="Whyte L.G."/>
        </authorList>
    </citation>
    <scope>NUCLEOTIDE SEQUENCE [LARGE SCALE GENOMIC DNA]</scope>
    <source>
        <strain evidence="1 2">S5.20</strain>
    </source>
</reference>
<keyword evidence="2" id="KW-1185">Reference proteome</keyword>
<sequence>MAGETGHVRCTVLQAAAHVRGPEAFDTNTGETAAPPAALSVRFAGGHVAPAPIVIRLSDSFVFSDGPSRRTRLLRIVPTPPADVFPAPSLVMCCFRKSR</sequence>
<dbReference type="AlphaFoldDB" id="A0A502DZI0"/>
<dbReference type="RefSeq" id="WP_140698042.1">
    <property type="nucleotide sequence ID" value="NZ_RCZG01000016.1"/>
</dbReference>
<accession>A0A502DZI0</accession>
<proteinExistence type="predicted"/>
<comment type="caution">
    <text evidence="1">The sequence shown here is derived from an EMBL/GenBank/DDBJ whole genome shotgun (WGS) entry which is preliminary data.</text>
</comment>
<gene>
    <name evidence="1" type="ORF">EAH80_26410</name>
</gene>
<organism evidence="1 2">
    <name type="scientific">Mycolicibacterium hodleri</name>
    <dbReference type="NCBI Taxonomy" id="49897"/>
    <lineage>
        <taxon>Bacteria</taxon>
        <taxon>Bacillati</taxon>
        <taxon>Actinomycetota</taxon>
        <taxon>Actinomycetes</taxon>
        <taxon>Mycobacteriales</taxon>
        <taxon>Mycobacteriaceae</taxon>
        <taxon>Mycolicibacterium</taxon>
    </lineage>
</organism>